<evidence type="ECO:0000313" key="9">
    <source>
        <dbReference type="Proteomes" id="UP001589870"/>
    </source>
</evidence>
<dbReference type="Pfam" id="PF00732">
    <property type="entry name" value="GMC_oxred_N"/>
    <property type="match status" value="1"/>
</dbReference>
<comment type="similarity">
    <text evidence="2">Belongs to the GMC oxidoreductase family.</text>
</comment>
<gene>
    <name evidence="8" type="ORF">ACFHYQ_08405</name>
</gene>
<sequence length="550" mass="58134">MITDEHADVVVVGLGAAGGTIAAALAERGLDVVGLEAGPELVRPGDFTDDELLFAVDRKHFWAEPEVLEFEGAATTATWLKRNLGVGGPFVWSGFAYRFHPSDFRVASTVGVPDGSSVEDWPIDYEEMAPWYEAAEQLVGISGNAGTYPFEPPRRGPFPQRPVRRVAGTTLLDEAARALGWHPYQPPAAILSKARGDRSGCSRCGLCTNYACHRDAKASSSVFALPMGLRTGRLRLSGGTRVTEVVCDPVTGRPRAVRYLRADGTTGEQPASVIVLANNAIYVAKLLLQSGSAHHPHGLGNHSDQVGRHLTFHTGGVAWGVYDEQLHVDSGPAQQVAVDDLNEDRPWRAGAGFRRGGVLHGGMPVSFAGGPLTFARALGGVAPLPAGVPTYGRGLMDFAAYAYTRHQAVYSLGEDLPQADNRVVLDPEVRDSVGSPALRMRYRRHPEDVTQIDHLVAASVRLLEASGAAMIASAPSAIPGGMFAGHAHGTTRMGTDPATSVADDRGLVHGTTNLFVAGAGLFVTGAGLNPMLTIIALALRAVDAIADATR</sequence>
<dbReference type="Pfam" id="PF05199">
    <property type="entry name" value="GMC_oxred_C"/>
    <property type="match status" value="1"/>
</dbReference>
<organism evidence="8 9">
    <name type="scientific">Sphaerimonospora cavernae</name>
    <dbReference type="NCBI Taxonomy" id="1740611"/>
    <lineage>
        <taxon>Bacteria</taxon>
        <taxon>Bacillati</taxon>
        <taxon>Actinomycetota</taxon>
        <taxon>Actinomycetes</taxon>
        <taxon>Streptosporangiales</taxon>
        <taxon>Streptosporangiaceae</taxon>
        <taxon>Sphaerimonospora</taxon>
    </lineage>
</organism>
<keyword evidence="9" id="KW-1185">Reference proteome</keyword>
<evidence type="ECO:0000259" key="6">
    <source>
        <dbReference type="Pfam" id="PF00732"/>
    </source>
</evidence>
<evidence type="ECO:0000256" key="4">
    <source>
        <dbReference type="ARBA" id="ARBA00022827"/>
    </source>
</evidence>
<dbReference type="Gene3D" id="3.50.50.60">
    <property type="entry name" value="FAD/NAD(P)-binding domain"/>
    <property type="match status" value="2"/>
</dbReference>
<dbReference type="EMBL" id="JBHMQT010000012">
    <property type="protein sequence ID" value="MFC0862316.1"/>
    <property type="molecule type" value="Genomic_DNA"/>
</dbReference>
<dbReference type="InterPro" id="IPR051473">
    <property type="entry name" value="P2Ox-like"/>
</dbReference>
<dbReference type="PANTHER" id="PTHR42784:SF1">
    <property type="entry name" value="PYRANOSE 2-OXIDASE"/>
    <property type="match status" value="1"/>
</dbReference>
<dbReference type="RefSeq" id="WP_394300530.1">
    <property type="nucleotide sequence ID" value="NZ_JBHMQT010000012.1"/>
</dbReference>
<evidence type="ECO:0000256" key="2">
    <source>
        <dbReference type="ARBA" id="ARBA00010790"/>
    </source>
</evidence>
<feature type="domain" description="Glucose-methanol-choline oxidoreductase C-terminal" evidence="7">
    <location>
        <begin position="417"/>
        <end position="538"/>
    </location>
</feature>
<accession>A0ABV6U5D1</accession>
<reference evidence="8 9" key="1">
    <citation type="submission" date="2024-09" db="EMBL/GenBank/DDBJ databases">
        <authorList>
            <person name="Sun Q."/>
            <person name="Mori K."/>
        </authorList>
    </citation>
    <scope>NUCLEOTIDE SEQUENCE [LARGE SCALE GENOMIC DNA]</scope>
    <source>
        <strain evidence="8 9">TBRC 1851</strain>
    </source>
</reference>
<keyword evidence="5" id="KW-0560">Oxidoreductase</keyword>
<dbReference type="SUPFAM" id="SSF51905">
    <property type="entry name" value="FAD/NAD(P)-binding domain"/>
    <property type="match status" value="1"/>
</dbReference>
<dbReference type="PANTHER" id="PTHR42784">
    <property type="entry name" value="PYRANOSE 2-OXIDASE"/>
    <property type="match status" value="1"/>
</dbReference>
<dbReference type="InterPro" id="IPR000172">
    <property type="entry name" value="GMC_OxRdtase_N"/>
</dbReference>
<keyword evidence="4" id="KW-0274">FAD</keyword>
<dbReference type="InterPro" id="IPR007867">
    <property type="entry name" value="GMC_OxRtase_C"/>
</dbReference>
<feature type="domain" description="Glucose-methanol-choline oxidoreductase N-terminal" evidence="6">
    <location>
        <begin position="195"/>
        <end position="314"/>
    </location>
</feature>
<comment type="cofactor">
    <cofactor evidence="1">
        <name>FAD</name>
        <dbReference type="ChEBI" id="CHEBI:57692"/>
    </cofactor>
</comment>
<keyword evidence="3" id="KW-0285">Flavoprotein</keyword>
<dbReference type="Proteomes" id="UP001589870">
    <property type="component" value="Unassembled WGS sequence"/>
</dbReference>
<protein>
    <submittedName>
        <fullName evidence="8">GMC oxidoreductase</fullName>
    </submittedName>
</protein>
<dbReference type="InterPro" id="IPR036188">
    <property type="entry name" value="FAD/NAD-bd_sf"/>
</dbReference>
<name>A0ABV6U5D1_9ACTN</name>
<evidence type="ECO:0000259" key="7">
    <source>
        <dbReference type="Pfam" id="PF05199"/>
    </source>
</evidence>
<dbReference type="SUPFAM" id="SSF54373">
    <property type="entry name" value="FAD-linked reductases, C-terminal domain"/>
    <property type="match status" value="1"/>
</dbReference>
<evidence type="ECO:0000256" key="5">
    <source>
        <dbReference type="ARBA" id="ARBA00023002"/>
    </source>
</evidence>
<evidence type="ECO:0000256" key="1">
    <source>
        <dbReference type="ARBA" id="ARBA00001974"/>
    </source>
</evidence>
<evidence type="ECO:0000256" key="3">
    <source>
        <dbReference type="ARBA" id="ARBA00022630"/>
    </source>
</evidence>
<comment type="caution">
    <text evidence="8">The sequence shown here is derived from an EMBL/GenBank/DDBJ whole genome shotgun (WGS) entry which is preliminary data.</text>
</comment>
<proteinExistence type="inferred from homology"/>
<evidence type="ECO:0000313" key="8">
    <source>
        <dbReference type="EMBL" id="MFC0862316.1"/>
    </source>
</evidence>